<feature type="compositionally biased region" description="Basic and acidic residues" evidence="17">
    <location>
        <begin position="149"/>
        <end position="176"/>
    </location>
</feature>
<evidence type="ECO:0000256" key="2">
    <source>
        <dbReference type="ARBA" id="ARBA00004922"/>
    </source>
</evidence>
<keyword evidence="6" id="KW-0812">Transmembrane</keyword>
<evidence type="ECO:0000256" key="15">
    <source>
        <dbReference type="ARBA" id="ARBA00050664"/>
    </source>
</evidence>
<evidence type="ECO:0000256" key="13">
    <source>
        <dbReference type="ARBA" id="ARBA00036348"/>
    </source>
</evidence>
<accession>A0A8J9VFM6</accession>
<proteinExistence type="inferred from homology"/>
<organism evidence="18 19">
    <name type="scientific">Branchiostoma lanceolatum</name>
    <name type="common">Common lancelet</name>
    <name type="synonym">Amphioxus lanceolatum</name>
    <dbReference type="NCBI Taxonomy" id="7740"/>
    <lineage>
        <taxon>Eukaryota</taxon>
        <taxon>Metazoa</taxon>
        <taxon>Chordata</taxon>
        <taxon>Cephalochordata</taxon>
        <taxon>Leptocardii</taxon>
        <taxon>Amphioxiformes</taxon>
        <taxon>Branchiostomatidae</taxon>
        <taxon>Branchiostoma</taxon>
    </lineage>
</organism>
<dbReference type="EMBL" id="OV696695">
    <property type="protein sequence ID" value="CAH1238972.1"/>
    <property type="molecule type" value="Genomic_DNA"/>
</dbReference>
<keyword evidence="9" id="KW-0333">Golgi apparatus</keyword>
<dbReference type="PANTHER" id="PTHR45941">
    <property type="entry name" value="ALPHA-N-ACETYLGALACTOSAMINIDE ALPHA-2,6-SIALYLTRANSFERASE 2-LIKE-RELATED"/>
    <property type="match status" value="1"/>
</dbReference>
<dbReference type="OrthoDB" id="10264956at2759"/>
<evidence type="ECO:0000256" key="11">
    <source>
        <dbReference type="ARBA" id="ARBA00023157"/>
    </source>
</evidence>
<dbReference type="Gene3D" id="3.90.1480.20">
    <property type="entry name" value="Glycosyl transferase family 29"/>
    <property type="match status" value="1"/>
</dbReference>
<dbReference type="Pfam" id="PF00777">
    <property type="entry name" value="Glyco_transf_29"/>
    <property type="match status" value="1"/>
</dbReference>
<keyword evidence="5" id="KW-0808">Transferase</keyword>
<comment type="catalytic activity">
    <reaction evidence="15">
        <text>a 3-O-[N-acetyl-alpha-neuraminyl-(2-&gt;3)-beta-D-galactosyl-(1-&gt;3)-N-acetyl-alpha-D-galactosaminyl]-L-threonyl-[protein] + CMP-N-acetyl-beta-neuraminate = a 3-O-{alpha-Neu5Ac-(2-&gt;3)-beta-D-Gal-(1-&gt;3)-[alpha-Neu5Ac-(2-&gt;6)]-alpha-D-GalNAc}-L-threonyl-[protein] + CMP + H(+)</text>
        <dbReference type="Rhea" id="RHEA:81659"/>
        <dbReference type="Rhea" id="RHEA-COMP:14417"/>
        <dbReference type="Rhea" id="RHEA-COMP:16763"/>
        <dbReference type="ChEBI" id="CHEBI:15378"/>
        <dbReference type="ChEBI" id="CHEBI:57812"/>
        <dbReference type="ChEBI" id="CHEBI:60377"/>
        <dbReference type="ChEBI" id="CHEBI:139598"/>
        <dbReference type="ChEBI" id="CHEBI:156398"/>
    </reaction>
    <physiologicalReaction direction="left-to-right" evidence="15">
        <dbReference type="Rhea" id="RHEA:81660"/>
    </physiologicalReaction>
</comment>
<dbReference type="GO" id="GO:0000139">
    <property type="term" value="C:Golgi membrane"/>
    <property type="evidence" value="ECO:0007669"/>
    <property type="project" value="UniProtKB-SubCell"/>
</dbReference>
<keyword evidence="12" id="KW-0325">Glycoprotein</keyword>
<dbReference type="CDD" id="cd23964">
    <property type="entry name" value="GT29_ST6GALNAC1_2"/>
    <property type="match status" value="1"/>
</dbReference>
<keyword evidence="10" id="KW-0472">Membrane</keyword>
<dbReference type="FunFam" id="3.90.1480.20:FF:000015">
    <property type="entry name" value="Lactosylceramide alpha-2,3-sialyltransferase"/>
    <property type="match status" value="1"/>
</dbReference>
<evidence type="ECO:0000256" key="3">
    <source>
        <dbReference type="ARBA" id="ARBA00006003"/>
    </source>
</evidence>
<evidence type="ECO:0000313" key="19">
    <source>
        <dbReference type="Proteomes" id="UP000838412"/>
    </source>
</evidence>
<feature type="compositionally biased region" description="Basic and acidic residues" evidence="17">
    <location>
        <begin position="186"/>
        <end position="203"/>
    </location>
</feature>
<comment type="pathway">
    <text evidence="2">Protein modification; protein glycosylation.</text>
</comment>
<evidence type="ECO:0000256" key="16">
    <source>
        <dbReference type="ARBA" id="ARBA00052285"/>
    </source>
</evidence>
<dbReference type="Proteomes" id="UP000838412">
    <property type="component" value="Chromosome 10"/>
</dbReference>
<keyword evidence="7" id="KW-0735">Signal-anchor</keyword>
<evidence type="ECO:0000256" key="17">
    <source>
        <dbReference type="SAM" id="MobiDB-lite"/>
    </source>
</evidence>
<keyword evidence="11" id="KW-1015">Disulfide bond</keyword>
<comment type="catalytic activity">
    <reaction evidence="16">
        <text>a 3-O-[N-acetyl-alpha-D-galactosaminyl]-L-threonyl-[protein] + CMP-N-acetyl-beta-neuraminate = a 3-O-[N-acetyl-alpha-neuraminosyl-(2-&gt;6)-N-acetyl-alpha-D-galactosaminyl]-L-threonyl-[protein] + CMP + H(+)</text>
        <dbReference type="Rhea" id="RHEA:81643"/>
        <dbReference type="Rhea" id="RHEA-COMP:11689"/>
        <dbReference type="Rhea" id="RHEA-COMP:19720"/>
        <dbReference type="ChEBI" id="CHEBI:15378"/>
        <dbReference type="ChEBI" id="CHEBI:57812"/>
        <dbReference type="ChEBI" id="CHEBI:60377"/>
        <dbReference type="ChEBI" id="CHEBI:87075"/>
        <dbReference type="ChEBI" id="CHEBI:231970"/>
    </reaction>
    <physiologicalReaction direction="left-to-right" evidence="16">
        <dbReference type="Rhea" id="RHEA:81644"/>
    </physiologicalReaction>
</comment>
<evidence type="ECO:0000256" key="6">
    <source>
        <dbReference type="ARBA" id="ARBA00022692"/>
    </source>
</evidence>
<evidence type="ECO:0000256" key="9">
    <source>
        <dbReference type="ARBA" id="ARBA00023034"/>
    </source>
</evidence>
<comment type="similarity">
    <text evidence="3">Belongs to the glycosyltransferase 29 family.</text>
</comment>
<dbReference type="AlphaFoldDB" id="A0A8J9VFM6"/>
<evidence type="ECO:0000256" key="1">
    <source>
        <dbReference type="ARBA" id="ARBA00004323"/>
    </source>
</evidence>
<keyword evidence="8" id="KW-1133">Transmembrane helix</keyword>
<reference evidence="18" key="1">
    <citation type="submission" date="2022-01" db="EMBL/GenBank/DDBJ databases">
        <authorList>
            <person name="Braso-Vives M."/>
        </authorList>
    </citation>
    <scope>NUCLEOTIDE SEQUENCE</scope>
</reference>
<dbReference type="EC" id="2.4.3.3" evidence="14"/>
<name>A0A8J9VFM6_BRALA</name>
<feature type="region of interest" description="Disordered" evidence="17">
    <location>
        <begin position="122"/>
        <end position="223"/>
    </location>
</feature>
<dbReference type="PANTHER" id="PTHR45941:SF8">
    <property type="entry name" value="ALPHA-N-ACETYLGALACTOSAMINIDE ALPHA-2,6-SIALYLTRANSFERASE 1-LIKE"/>
    <property type="match status" value="1"/>
</dbReference>
<evidence type="ECO:0000256" key="10">
    <source>
        <dbReference type="ARBA" id="ARBA00023136"/>
    </source>
</evidence>
<dbReference type="GO" id="GO:0001665">
    <property type="term" value="F:alpha-N-acetylgalactosaminide alpha-2,6-sialyltransferase activity"/>
    <property type="evidence" value="ECO:0007669"/>
    <property type="project" value="UniProtKB-EC"/>
</dbReference>
<evidence type="ECO:0000256" key="14">
    <source>
        <dbReference type="ARBA" id="ARBA00039109"/>
    </source>
</evidence>
<evidence type="ECO:0000256" key="4">
    <source>
        <dbReference type="ARBA" id="ARBA00022676"/>
    </source>
</evidence>
<evidence type="ECO:0000256" key="12">
    <source>
        <dbReference type="ARBA" id="ARBA00023180"/>
    </source>
</evidence>
<evidence type="ECO:0000256" key="8">
    <source>
        <dbReference type="ARBA" id="ARBA00022989"/>
    </source>
</evidence>
<dbReference type="InterPro" id="IPR038578">
    <property type="entry name" value="GT29-like_sf"/>
</dbReference>
<protein>
    <recommendedName>
        <fullName evidence="14">alpha-N-acetylgalactosaminide alpha-2,6-sialyltransferase</fullName>
        <ecNumber evidence="14">2.4.3.3</ecNumber>
    </recommendedName>
</protein>
<keyword evidence="19" id="KW-1185">Reference proteome</keyword>
<comment type="catalytic activity">
    <reaction evidence="13">
        <text>a beta-D-galactosyl-(1-&gt;3)-N-acetyl-alpha-D-galactosaminyl derivative + CMP-N-acetyl-beta-neuraminate = a beta-D-galactosyl-(1-&gt;3)-[N-acetyl-alpha-neuraminyl-(2-&gt;6)]-N-acetyl-alpha-D-galactosaminyl derivative + CMP + H(+)</text>
        <dbReference type="Rhea" id="RHEA:11136"/>
        <dbReference type="ChEBI" id="CHEBI:15378"/>
        <dbReference type="ChEBI" id="CHEBI:57812"/>
        <dbReference type="ChEBI" id="CHEBI:60377"/>
        <dbReference type="ChEBI" id="CHEBI:133470"/>
        <dbReference type="ChEBI" id="CHEBI:140764"/>
        <dbReference type="EC" id="2.4.3.3"/>
    </reaction>
    <physiologicalReaction direction="left-to-right" evidence="13">
        <dbReference type="Rhea" id="RHEA:11137"/>
    </physiologicalReaction>
</comment>
<comment type="subcellular location">
    <subcellularLocation>
        <location evidence="1">Golgi apparatus membrane</location>
        <topology evidence="1">Single-pass type II membrane protein</topology>
    </subcellularLocation>
</comment>
<dbReference type="InterPro" id="IPR001675">
    <property type="entry name" value="Glyco_trans_29"/>
</dbReference>
<sequence>MPRPPLKLLGAVAVGIVVYALVHFSFIAFSAANTKTKQAIPARRKYELLQAPAESDIPSGDVDKLREIARVLGYPKVSVHSDTISQKLMMMMKLLEEFKQAGSNEQVAKDYLHKIEVVIHSENLPPPQHDKKTTVKEESEGISIETDEERLKKELKAAEDKKKDEKDKKGDKKEDGVLAIVPAIQKQKDKKEDKKEESEDVKKALSMMRPPKEDLPPLPRRSPPLGEATFTKDWEYTPSNCVSTIMDKVEDSEWFGERYMENLKVFLDSEDVNSAEQYNKLQLYGLPFGFRAQKRELLARLLNNKNFTNEPVFRGEKKECVRCAVVGAGGSLNGSALGKEIDGHDYIFRLNRALTGGKWSNDIGNKTDFYTFFPESSYGHQLKTKDGVTFVYASFKQYDVEEALAIVEGTDLPDFCTKKGGCRKLRNPKIPANQLKLLHPDFVRYVHARFLNATGSRPTTGAMVVFLAIQFCDEVDTYGFGYDPRFTIHYYDTKFTVHTAKSTGAHNIDNERVLWTQLDKIGVINWHQRDKKR</sequence>
<evidence type="ECO:0000256" key="7">
    <source>
        <dbReference type="ARBA" id="ARBA00022968"/>
    </source>
</evidence>
<evidence type="ECO:0000313" key="18">
    <source>
        <dbReference type="EMBL" id="CAH1238972.1"/>
    </source>
</evidence>
<keyword evidence="4" id="KW-0328">Glycosyltransferase</keyword>
<gene>
    <name evidence="18" type="primary">ST6GALNAC1</name>
    <name evidence="18" type="ORF">BLAG_LOCUS3371</name>
</gene>
<feature type="compositionally biased region" description="Basic and acidic residues" evidence="17">
    <location>
        <begin position="128"/>
        <end position="139"/>
    </location>
</feature>
<evidence type="ECO:0000256" key="5">
    <source>
        <dbReference type="ARBA" id="ARBA00022679"/>
    </source>
</evidence>